<name>A0A9Q4CSR8_MORMO</name>
<protein>
    <submittedName>
        <fullName evidence="1">Uncharacterized protein</fullName>
    </submittedName>
</protein>
<sequence length="71" mass="7875">MATGKLMKASAWAKREFETGSIPDNRTVRRWIEIGSLKGRIVDGTILVYSSERWGVESEISSCVSDLIKAS</sequence>
<dbReference type="Proteomes" id="UP001076655">
    <property type="component" value="Unassembled WGS sequence"/>
</dbReference>
<proteinExistence type="predicted"/>
<comment type="caution">
    <text evidence="1">The sequence shown here is derived from an EMBL/GenBank/DDBJ whole genome shotgun (WGS) entry which is preliminary data.</text>
</comment>
<gene>
    <name evidence="1" type="ORF">N0392_19985</name>
</gene>
<accession>A0A9Q4CSR8</accession>
<reference evidence="1" key="1">
    <citation type="submission" date="2022-08" db="EMBL/GenBank/DDBJ databases">
        <authorList>
            <person name="Dale J.L."/>
        </authorList>
    </citation>
    <scope>NUCLEOTIDE SEQUENCE</scope>
    <source>
        <strain evidence="1">2022EL-00758</strain>
    </source>
</reference>
<organism evidence="1 2">
    <name type="scientific">Morganella morganii</name>
    <name type="common">Proteus morganii</name>
    <dbReference type="NCBI Taxonomy" id="582"/>
    <lineage>
        <taxon>Bacteria</taxon>
        <taxon>Pseudomonadati</taxon>
        <taxon>Pseudomonadota</taxon>
        <taxon>Gammaproteobacteria</taxon>
        <taxon>Enterobacterales</taxon>
        <taxon>Morganellaceae</taxon>
        <taxon>Morganella</taxon>
    </lineage>
</organism>
<dbReference type="EMBL" id="JAPNMI010000019">
    <property type="protein sequence ID" value="MCY0791944.1"/>
    <property type="molecule type" value="Genomic_DNA"/>
</dbReference>
<evidence type="ECO:0000313" key="2">
    <source>
        <dbReference type="Proteomes" id="UP001076655"/>
    </source>
</evidence>
<dbReference type="RefSeq" id="WP_267785936.1">
    <property type="nucleotide sequence ID" value="NZ_JAPNMI010000019.1"/>
</dbReference>
<dbReference type="AlphaFoldDB" id="A0A9Q4CSR8"/>
<evidence type="ECO:0000313" key="1">
    <source>
        <dbReference type="EMBL" id="MCY0791944.1"/>
    </source>
</evidence>